<dbReference type="Pfam" id="PF19448">
    <property type="entry name" value="DUF5986"/>
    <property type="match status" value="1"/>
</dbReference>
<evidence type="ECO:0000256" key="1">
    <source>
        <dbReference type="SAM" id="MobiDB-lite"/>
    </source>
</evidence>
<reference evidence="2 3" key="1">
    <citation type="submission" date="2016-10" db="EMBL/GenBank/DDBJ databases">
        <authorList>
            <person name="de Groot N.N."/>
        </authorList>
    </citation>
    <scope>NUCLEOTIDE SEQUENCE [LARGE SCALE GENOMIC DNA]</scope>
    <source>
        <strain evidence="2 3">ATCC 51327</strain>
    </source>
</reference>
<sequence length="245" mass="28459">MRNSINQDIKEKFVSSINNGLYETQSRYSGYEIINNAKHFVKMDDIANSVINSLKSNVSFEIFIIKRGSYKLPLFYDKNNDVLYSLMSSRRFQELLDRKDFSQVHYLDALITLNDKLLIDKKQLALFDSSSESNLHIINNIKEDIIQTIGLEPGKYMTIAFDMDGFKLLGVEAILTSEYLEVAYREDWSELIEIDYNDLSYLELEDENDSDDLEITIKPNVSRNDDITEEEITPKVMKKSNRSQT</sequence>
<dbReference type="STRING" id="29563.SAMN02983006_02674"/>
<dbReference type="Proteomes" id="UP000199006">
    <property type="component" value="Unassembled WGS sequence"/>
</dbReference>
<organism evidence="2 3">
    <name type="scientific">Halanaerobium salsuginis</name>
    <dbReference type="NCBI Taxonomy" id="29563"/>
    <lineage>
        <taxon>Bacteria</taxon>
        <taxon>Bacillati</taxon>
        <taxon>Bacillota</taxon>
        <taxon>Clostridia</taxon>
        <taxon>Halanaerobiales</taxon>
        <taxon>Halanaerobiaceae</taxon>
        <taxon>Halanaerobium</taxon>
    </lineage>
</organism>
<proteinExistence type="predicted"/>
<name>A0A1I4MPM3_9FIRM</name>
<dbReference type="RefSeq" id="WP_089862664.1">
    <property type="nucleotide sequence ID" value="NZ_FOTI01000057.1"/>
</dbReference>
<keyword evidence="3" id="KW-1185">Reference proteome</keyword>
<gene>
    <name evidence="2" type="ORF">SAMN02983006_02674</name>
</gene>
<dbReference type="AlphaFoldDB" id="A0A1I4MPM3"/>
<protein>
    <submittedName>
        <fullName evidence="2">Uncharacterized protein</fullName>
    </submittedName>
</protein>
<evidence type="ECO:0000313" key="2">
    <source>
        <dbReference type="EMBL" id="SFM05214.1"/>
    </source>
</evidence>
<dbReference type="EMBL" id="FOTI01000057">
    <property type="protein sequence ID" value="SFM05214.1"/>
    <property type="molecule type" value="Genomic_DNA"/>
</dbReference>
<accession>A0A1I4MPM3</accession>
<evidence type="ECO:0000313" key="3">
    <source>
        <dbReference type="Proteomes" id="UP000199006"/>
    </source>
</evidence>
<feature type="compositionally biased region" description="Basic residues" evidence="1">
    <location>
        <begin position="236"/>
        <end position="245"/>
    </location>
</feature>
<feature type="region of interest" description="Disordered" evidence="1">
    <location>
        <begin position="224"/>
        <end position="245"/>
    </location>
</feature>
<dbReference type="InterPro" id="IPR046028">
    <property type="entry name" value="DUF5986"/>
</dbReference>